<proteinExistence type="predicted"/>
<gene>
    <name evidence="1" type="ORF">B0703_06005</name>
</gene>
<evidence type="ECO:0000313" key="2">
    <source>
        <dbReference type="Proteomes" id="UP000193179"/>
    </source>
</evidence>
<dbReference type="EMBL" id="CP133648">
    <property type="protein sequence ID" value="WNE84564.1"/>
    <property type="molecule type" value="Genomic_DNA"/>
</dbReference>
<organism evidence="1 2">
    <name type="scientific">Bifidobacterium adolescentis</name>
    <dbReference type="NCBI Taxonomy" id="1680"/>
    <lineage>
        <taxon>Bacteria</taxon>
        <taxon>Bacillati</taxon>
        <taxon>Actinomycetota</taxon>
        <taxon>Actinomycetes</taxon>
        <taxon>Bifidobacteriales</taxon>
        <taxon>Bifidobacteriaceae</taxon>
        <taxon>Bifidobacterium</taxon>
    </lineage>
</organism>
<dbReference type="AlphaFoldDB" id="A0AAF1A5F5"/>
<reference evidence="1" key="2">
    <citation type="submission" date="2023-09" db="EMBL/GenBank/DDBJ databases">
        <title>Ecological and genomic based identification of the Bifidobacterium adolescentis prototype of the healthy human gut microbiota.</title>
        <authorList>
            <person name="Lugli G.A."/>
            <person name="Argentini C."/>
            <person name="Tarracchini C."/>
            <person name="Fontana F."/>
            <person name="Alessandri G."/>
            <person name="Mancabelli L."/>
            <person name="Milani C."/>
            <person name="Turroni F."/>
            <person name="Ventura M."/>
        </authorList>
    </citation>
    <scope>NUCLEOTIDE SEQUENCE</scope>
    <source>
        <strain evidence="1">703B</strain>
    </source>
</reference>
<dbReference type="RefSeq" id="WP_085347180.1">
    <property type="nucleotide sequence ID" value="NZ_CP133648.1"/>
</dbReference>
<evidence type="ECO:0000313" key="1">
    <source>
        <dbReference type="EMBL" id="WNE84564.1"/>
    </source>
</evidence>
<dbReference type="Proteomes" id="UP000193179">
    <property type="component" value="Chromosome"/>
</dbReference>
<sequence>MSDQYAVSIRHSYTMPDETFYGYELVLWHWDVIENTWLFRATREYPVSKTVSRKQALEQALYDAEELARIFQCKNYGTNEEGMWGGRE</sequence>
<name>A0AAF1A5F5_BIFAD</name>
<protein>
    <submittedName>
        <fullName evidence="1">Uncharacterized protein</fullName>
    </submittedName>
</protein>
<accession>A0AAF1A5F5</accession>
<reference evidence="1" key="1">
    <citation type="journal article" date="2016" name="Sci. Rep.">
        <title>Evaluation of genetic diversity among strains of the human gut commensal Bifidobacterium adolescentis.</title>
        <authorList>
            <person name="Duranti S."/>
            <person name="Milani C."/>
            <person name="Lugli G.A."/>
            <person name="Mancabelli L."/>
            <person name="Turroni F."/>
            <person name="Ferrario C."/>
            <person name="Mangifesta M."/>
            <person name="Viappiani A."/>
            <person name="Sanchez B."/>
            <person name="Margolles A."/>
            <person name="van Sinderen D."/>
            <person name="Ventura M."/>
        </authorList>
    </citation>
    <scope>NUCLEOTIDE SEQUENCE</scope>
    <source>
        <strain evidence="1">703B</strain>
    </source>
</reference>